<dbReference type="InterPro" id="IPR018289">
    <property type="entry name" value="MULE_transposase_dom"/>
</dbReference>
<dbReference type="Pfam" id="PF10551">
    <property type="entry name" value="MULE"/>
    <property type="match status" value="1"/>
</dbReference>
<protein>
    <recommendedName>
        <fullName evidence="1">MULE transposase domain-containing protein</fullName>
    </recommendedName>
</protein>
<name>A0A0H5QY06_9EUKA</name>
<evidence type="ECO:0000313" key="2">
    <source>
        <dbReference type="EMBL" id="CRZ06858.1"/>
    </source>
</evidence>
<dbReference type="AlphaFoldDB" id="A0A0H5QY06"/>
<proteinExistence type="predicted"/>
<sequence length="391" mass="44512">MVGRHPPLTVDGQLFTWSGSAKNEIAVYYRCKKYRATSLRAEGCHSTLTVLDDGTILGPSEHTCERQISAQAIDIRQQMSNMADELSLNRTLSAGAIWTRISQELISPLSDSILKVLTKTQILRRVSHARNGSRAADRLQDVEQPELSLSMDGMTSFLCFNTPFYEGTTQGRVTGWGLPGLYCILRRSNVHVFIDATFRSVPAPFSQLLIVMAKDDDFDLYLPVFYILMTGKSRRLYEFCLRQINAAVEADISPGSICCDFEVALMGAIKRIYPATPITGCFFHWKQAVRRRLMNIGVSSETFNRLMRPGVLDVLTLIPHSEITTTGFDFIRSNVSDFEEDGARLEEFFDYFERIWIKKYSPNDWNISRQIAQQEEIPIERTIRWSVTILF</sequence>
<reference evidence="2" key="1">
    <citation type="submission" date="2015-04" db="EMBL/GenBank/DDBJ databases">
        <title>The genome sequence of the plant pathogenic Rhizarian Plasmodiophora brassicae reveals insights in its biotrophic life cycle and the origin of chitin synthesis.</title>
        <authorList>
            <person name="Schwelm A."/>
            <person name="Fogelqvist J."/>
            <person name="Knaust A."/>
            <person name="Julke S."/>
            <person name="Lilja T."/>
            <person name="Dhandapani V."/>
            <person name="Bonilla-Rosso G."/>
            <person name="Karlsson M."/>
            <person name="Shevchenko A."/>
            <person name="Choi S.R."/>
            <person name="Kim H.G."/>
            <person name="Park J.Y."/>
            <person name="Lim Y.P."/>
            <person name="Ludwig-Muller J."/>
            <person name="Dixelius C."/>
        </authorList>
    </citation>
    <scope>NUCLEOTIDE SEQUENCE</scope>
    <source>
        <tissue evidence="2">Potato root galls</tissue>
    </source>
</reference>
<evidence type="ECO:0000259" key="1">
    <source>
        <dbReference type="Pfam" id="PF10551"/>
    </source>
</evidence>
<organism evidence="2">
    <name type="scientific">Spongospora subterranea</name>
    <dbReference type="NCBI Taxonomy" id="70186"/>
    <lineage>
        <taxon>Eukaryota</taxon>
        <taxon>Sar</taxon>
        <taxon>Rhizaria</taxon>
        <taxon>Endomyxa</taxon>
        <taxon>Phytomyxea</taxon>
        <taxon>Plasmodiophorida</taxon>
        <taxon>Plasmodiophoridae</taxon>
        <taxon>Spongospora</taxon>
    </lineage>
</organism>
<accession>A0A0H5QY06</accession>
<dbReference type="EMBL" id="HACM01006416">
    <property type="protein sequence ID" value="CRZ06858.1"/>
    <property type="molecule type" value="Transcribed_RNA"/>
</dbReference>
<feature type="domain" description="MULE transposase" evidence="1">
    <location>
        <begin position="192"/>
        <end position="286"/>
    </location>
</feature>